<evidence type="ECO:0000256" key="3">
    <source>
        <dbReference type="PROSITE-ProRule" id="PRU00023"/>
    </source>
</evidence>
<feature type="repeat" description="ANK" evidence="3">
    <location>
        <begin position="1192"/>
        <end position="1224"/>
    </location>
</feature>
<dbReference type="Proteomes" id="UP000232323">
    <property type="component" value="Unassembled WGS sequence"/>
</dbReference>
<dbReference type="PROSITE" id="PS50297">
    <property type="entry name" value="ANK_REP_REGION"/>
    <property type="match status" value="2"/>
</dbReference>
<accession>A0A250XCF4</accession>
<evidence type="ECO:0000256" key="1">
    <source>
        <dbReference type="ARBA" id="ARBA00022737"/>
    </source>
</evidence>
<dbReference type="Gene3D" id="1.25.40.20">
    <property type="entry name" value="Ankyrin repeat-containing domain"/>
    <property type="match status" value="1"/>
</dbReference>
<evidence type="ECO:0000256" key="2">
    <source>
        <dbReference type="ARBA" id="ARBA00023043"/>
    </source>
</evidence>
<dbReference type="PANTHER" id="PTHR23206:SF8">
    <property type="entry name" value="ANKYRIN REPEAT AND KH DOMAIN-CONTAINING 1"/>
    <property type="match status" value="1"/>
</dbReference>
<dbReference type="InterPro" id="IPR036770">
    <property type="entry name" value="Ankyrin_rpt-contain_sf"/>
</dbReference>
<dbReference type="Pfam" id="PF12796">
    <property type="entry name" value="Ank_2"/>
    <property type="match status" value="2"/>
</dbReference>
<feature type="compositionally biased region" description="Basic and acidic residues" evidence="4">
    <location>
        <begin position="287"/>
        <end position="298"/>
    </location>
</feature>
<feature type="region of interest" description="Disordered" evidence="4">
    <location>
        <begin position="1433"/>
        <end position="1458"/>
    </location>
</feature>
<reference evidence="5 6" key="1">
    <citation type="submission" date="2017-08" db="EMBL/GenBank/DDBJ databases">
        <title>Acidophilic green algal genome provides insights into adaptation to an acidic environment.</title>
        <authorList>
            <person name="Hirooka S."/>
            <person name="Hirose Y."/>
            <person name="Kanesaki Y."/>
            <person name="Higuchi S."/>
            <person name="Fujiwara T."/>
            <person name="Onuma R."/>
            <person name="Era A."/>
            <person name="Ohbayashi R."/>
            <person name="Uzuka A."/>
            <person name="Nozaki H."/>
            <person name="Yoshikawa H."/>
            <person name="Miyagishima S.Y."/>
        </authorList>
    </citation>
    <scope>NUCLEOTIDE SEQUENCE [LARGE SCALE GENOMIC DNA]</scope>
    <source>
        <strain evidence="5 6">NIES-2499</strain>
    </source>
</reference>
<keyword evidence="1" id="KW-0677">Repeat</keyword>
<feature type="region of interest" description="Disordered" evidence="4">
    <location>
        <begin position="520"/>
        <end position="567"/>
    </location>
</feature>
<feature type="repeat" description="ANK" evidence="3">
    <location>
        <begin position="1325"/>
        <end position="1357"/>
    </location>
</feature>
<dbReference type="GO" id="GO:0045087">
    <property type="term" value="P:innate immune response"/>
    <property type="evidence" value="ECO:0007669"/>
    <property type="project" value="TreeGrafter"/>
</dbReference>
<feature type="compositionally biased region" description="Low complexity" evidence="4">
    <location>
        <begin position="344"/>
        <end position="354"/>
    </location>
</feature>
<feature type="repeat" description="ANK" evidence="3">
    <location>
        <begin position="1226"/>
        <end position="1258"/>
    </location>
</feature>
<dbReference type="SUPFAM" id="SSF48403">
    <property type="entry name" value="Ankyrin repeat"/>
    <property type="match status" value="1"/>
</dbReference>
<dbReference type="InterPro" id="IPR011990">
    <property type="entry name" value="TPR-like_helical_dom_sf"/>
</dbReference>
<feature type="compositionally biased region" description="Acidic residues" evidence="4">
    <location>
        <begin position="1439"/>
        <end position="1454"/>
    </location>
</feature>
<feature type="compositionally biased region" description="Polar residues" evidence="4">
    <location>
        <begin position="959"/>
        <end position="969"/>
    </location>
</feature>
<comment type="caution">
    <text evidence="5">The sequence shown here is derived from an EMBL/GenBank/DDBJ whole genome shotgun (WGS) entry which is preliminary data.</text>
</comment>
<dbReference type="OrthoDB" id="194358at2759"/>
<proteinExistence type="predicted"/>
<feature type="region of interest" description="Disordered" evidence="4">
    <location>
        <begin position="445"/>
        <end position="495"/>
    </location>
</feature>
<keyword evidence="2 3" id="KW-0040">ANK repeat</keyword>
<feature type="compositionally biased region" description="Gly residues" evidence="4">
    <location>
        <begin position="918"/>
        <end position="929"/>
    </location>
</feature>
<dbReference type="InterPro" id="IPR002110">
    <property type="entry name" value="Ankyrin_rpt"/>
</dbReference>
<dbReference type="PANTHER" id="PTHR23206">
    <property type="entry name" value="MASK PROTEIN"/>
    <property type="match status" value="1"/>
</dbReference>
<feature type="compositionally biased region" description="Basic and acidic residues" evidence="4">
    <location>
        <begin position="876"/>
        <end position="897"/>
    </location>
</feature>
<protein>
    <submittedName>
        <fullName evidence="5">Uncharacterized protein</fullName>
    </submittedName>
</protein>
<evidence type="ECO:0000256" key="4">
    <source>
        <dbReference type="SAM" id="MobiDB-lite"/>
    </source>
</evidence>
<evidence type="ECO:0000313" key="5">
    <source>
        <dbReference type="EMBL" id="GAX80736.1"/>
    </source>
</evidence>
<sequence>MMSANRGELEDLSFLVSALTDLLIQSRVPQRIQAACALCRLVQDRMERHLGTENEASLQVAASHTRALKESDSIQSAEQLGRAVLIRREGQDASTLDLMDSLVDLGQICMTLGQGMEDEAEELILRAVGLGQETFGSLTHPWCIPAIHALSLLYQTKGQHGDAAAWLVQTRVAMSKVYNADSNPFILATLQLSMSMEHLEDLATAEKLLRRLVGLAEDAEGGRVLPGPPKASKPVLMFAAPSVGLTLEPPKSPLIGSHSLRSKLEGHRMSSLSPPRTSSLLSGPGRDAGKRSQSRERAGSITQPYHRSSTGPDKGRSPTPRSPSYQDGNGNASPSTLPRSLQGSRNSSPSSPSRYLKDGEKSSPRASPSMGRGGRNSQGESRQLPPELQAARPAFTPPSSAERLLSPRKLQNKLNGLMFTVLCRLASVIVEGVKAQTTKAPAIEATPSASVTSSKWQQNSSKADKGKQRSLENVDLVHPSSSHTHNTRRKSLSGTTGAHAYIQDTALANEVTARIILHPDESGNADGQPAQEDGGGSGEMNPEVPAMIDGGGDGMHPPHHRLPSAKDLQRITRDDYDSSDMEADGVGLLGTEVLQLQSEVVGQPDNLDSLTFSPKRLDSPHAPSSAQLSLAVTVDSLDVGEGRQGAILTGTIFPTMCEENGETILQEESSNRRLRASTSILLRVDKSREIREQIESGMKEEDERTDSLRRGIKPGNSVVGEIDFGRISQLGTQEILPLPGLPTDTPVEGVDVSAVPRGDKQTPFKTQSKTVQRDPQEVFVELAVIVRQLLGMFDEEMRSARAAIVAAEKEKELQKLSKGERTIKKREEMREEQGFYNPNKASKGGFIGSHQKAALGAYPLRGTQRFLDAGGVTNPEQRKFKVRQRDPAAAGQDREGAKSPGANGNKAGQHKSNQMSGGFEGGRRAGGSPGRRTLAQVATKSHRTLLPSLNGHQNKQRSEATSGGHQSAQAEAHAMPWTSLKDALAEAPMSSVAKERRAMLKELELKLKQRGAMLQKQGDENSASSVLQQGLYIMLHLEGPGSDDALSAVATVVDMLVAKRRFAEARMQLNQQLSLPGMTLTNKHLLKTRVQKYMTEAAFKAAEAEDTETCLEALGLGAKPTLDDRNLLVLSASLGNREICQALLSLDPHLVDSYERRSTMTALIAASEGGHGSIVEDLIAVKRSGVDAGDLKGRSGLHYTALRGHQRVTKLLLAARANINIRDGVLRSTPLMLASEAGHLGVVQILLEMGAQADFLDNNSRSSLILACIAQRSDVVSVLLSCRCRLSIQDKDGRTALSYACEQGDLENVSSLILARADLELPNSCNVTPLMLAARGGHARIVDLLLKQSVGSESKDNSGRTALMYGAAEGHVDVCASLISNCMKHSERSEAQARLLDAKLEAETKKQNAMVQSKVDEALARVGVKIVIEPTPPLTPDVDLVEDDEEEEEEEEEDNGKGLSVLEKLSRSRRILPKVRQFVSIFDKFGCSAADLASENGHRELAMLLRNIMMSNLERSSMKLQEMEAVGSQDLEPLPETMS</sequence>
<feature type="compositionally biased region" description="Basic and acidic residues" evidence="4">
    <location>
        <begin position="462"/>
        <end position="472"/>
    </location>
</feature>
<dbReference type="GO" id="GO:0005737">
    <property type="term" value="C:cytoplasm"/>
    <property type="evidence" value="ECO:0007669"/>
    <property type="project" value="TreeGrafter"/>
</dbReference>
<dbReference type="SMART" id="SM00248">
    <property type="entry name" value="ANK"/>
    <property type="match status" value="9"/>
</dbReference>
<organism evidence="5 6">
    <name type="scientific">Chlamydomonas eustigma</name>
    <dbReference type="NCBI Taxonomy" id="1157962"/>
    <lineage>
        <taxon>Eukaryota</taxon>
        <taxon>Viridiplantae</taxon>
        <taxon>Chlorophyta</taxon>
        <taxon>core chlorophytes</taxon>
        <taxon>Chlorophyceae</taxon>
        <taxon>CS clade</taxon>
        <taxon>Chlamydomonadales</taxon>
        <taxon>Chlamydomonadaceae</taxon>
        <taxon>Chlamydomonas</taxon>
    </lineage>
</organism>
<dbReference type="STRING" id="1157962.A0A250XCF4"/>
<feature type="region of interest" description="Disordered" evidence="4">
    <location>
        <begin position="264"/>
        <end position="384"/>
    </location>
</feature>
<evidence type="ECO:0000313" key="6">
    <source>
        <dbReference type="Proteomes" id="UP000232323"/>
    </source>
</evidence>
<feature type="repeat" description="ANK" evidence="3">
    <location>
        <begin position="1292"/>
        <end position="1324"/>
    </location>
</feature>
<feature type="region of interest" description="Disordered" evidence="4">
    <location>
        <begin position="824"/>
        <end position="845"/>
    </location>
</feature>
<gene>
    <name evidence="5" type="ORF">CEUSTIGMA_g8171.t1</name>
</gene>
<feature type="compositionally biased region" description="Basic and acidic residues" evidence="4">
    <location>
        <begin position="824"/>
        <end position="833"/>
    </location>
</feature>
<dbReference type="InterPro" id="IPR051631">
    <property type="entry name" value="Ankyrin-KH/SAM_domain"/>
</dbReference>
<name>A0A250XCF4_9CHLO</name>
<dbReference type="PROSITE" id="PS50088">
    <property type="entry name" value="ANK_REPEAT"/>
    <property type="match status" value="4"/>
</dbReference>
<dbReference type="EMBL" id="BEGY01000056">
    <property type="protein sequence ID" value="GAX80736.1"/>
    <property type="molecule type" value="Genomic_DNA"/>
</dbReference>
<feature type="region of interest" description="Disordered" evidence="4">
    <location>
        <begin position="868"/>
        <end position="973"/>
    </location>
</feature>
<dbReference type="Gene3D" id="1.25.40.10">
    <property type="entry name" value="Tetratricopeptide repeat domain"/>
    <property type="match status" value="1"/>
</dbReference>
<keyword evidence="6" id="KW-1185">Reference proteome</keyword>
<feature type="compositionally biased region" description="Polar residues" evidence="4">
    <location>
        <begin position="300"/>
        <end position="311"/>
    </location>
</feature>
<feature type="compositionally biased region" description="Polar residues" evidence="4">
    <location>
        <begin position="322"/>
        <end position="343"/>
    </location>
</feature>
<feature type="compositionally biased region" description="Low complexity" evidence="4">
    <location>
        <begin position="270"/>
        <end position="284"/>
    </location>
</feature>
<feature type="compositionally biased region" description="Polar residues" evidence="4">
    <location>
        <begin position="447"/>
        <end position="461"/>
    </location>
</feature>